<evidence type="ECO:0000256" key="5">
    <source>
        <dbReference type="ARBA" id="ARBA00022989"/>
    </source>
</evidence>
<keyword evidence="7" id="KW-0813">Transport</keyword>
<feature type="transmembrane region" description="Helical" evidence="7">
    <location>
        <begin position="179"/>
        <end position="206"/>
    </location>
</feature>
<keyword evidence="2" id="KW-1003">Cell membrane</keyword>
<comment type="subcellular location">
    <subcellularLocation>
        <location evidence="1 7">Cell inner membrane</location>
        <topology evidence="1 7">Multi-pass membrane protein</topology>
    </subcellularLocation>
</comment>
<proteinExistence type="inferred from homology"/>
<keyword evidence="6 7" id="KW-0472">Membrane</keyword>
<dbReference type="InterPro" id="IPR010656">
    <property type="entry name" value="DctM"/>
</dbReference>
<dbReference type="AlphaFoldDB" id="A0A1H9CSP8"/>
<accession>A0A1H9CSP8</accession>
<name>A0A1H9CSP8_9GAMM</name>
<keyword evidence="3 7" id="KW-0997">Cell inner membrane</keyword>
<keyword evidence="5 7" id="KW-1133">Transmembrane helix</keyword>
<reference evidence="10" key="1">
    <citation type="submission" date="2016-10" db="EMBL/GenBank/DDBJ databases">
        <authorList>
            <person name="Varghese N."/>
            <person name="Submissions S."/>
        </authorList>
    </citation>
    <scope>NUCLEOTIDE SEQUENCE [LARGE SCALE GENOMIC DNA]</scope>
    <source>
        <strain evidence="10">DSM 18887</strain>
    </source>
</reference>
<dbReference type="EMBL" id="FOGB01000001">
    <property type="protein sequence ID" value="SEQ04246.1"/>
    <property type="molecule type" value="Genomic_DNA"/>
</dbReference>
<feature type="transmembrane region" description="Helical" evidence="7">
    <location>
        <begin position="6"/>
        <end position="36"/>
    </location>
</feature>
<dbReference type="NCBIfam" id="TIGR00786">
    <property type="entry name" value="dctM"/>
    <property type="match status" value="1"/>
</dbReference>
<dbReference type="PANTHER" id="PTHR33362">
    <property type="entry name" value="SIALIC ACID TRAP TRANSPORTER PERMEASE PROTEIN SIAT-RELATED"/>
    <property type="match status" value="1"/>
</dbReference>
<dbReference type="RefSeq" id="WP_091352623.1">
    <property type="nucleotide sequence ID" value="NZ_AP025284.1"/>
</dbReference>
<dbReference type="PANTHER" id="PTHR33362:SF5">
    <property type="entry name" value="C4-DICARBOXYLATE TRAP TRANSPORTER LARGE PERMEASE PROTEIN DCTM"/>
    <property type="match status" value="1"/>
</dbReference>
<comment type="similarity">
    <text evidence="7">Belongs to the TRAP transporter large permease family.</text>
</comment>
<feature type="transmembrane region" description="Helical" evidence="7">
    <location>
        <begin position="100"/>
        <end position="124"/>
    </location>
</feature>
<feature type="transmembrane region" description="Helical" evidence="7">
    <location>
        <begin position="283"/>
        <end position="304"/>
    </location>
</feature>
<dbReference type="PIRSF" id="PIRSF006066">
    <property type="entry name" value="HI0050"/>
    <property type="match status" value="1"/>
</dbReference>
<dbReference type="Pfam" id="PF06808">
    <property type="entry name" value="DctM"/>
    <property type="match status" value="1"/>
</dbReference>
<feature type="transmembrane region" description="Helical" evidence="7">
    <location>
        <begin position="253"/>
        <end position="271"/>
    </location>
</feature>
<comment type="function">
    <text evidence="7">Part of the tripartite ATP-independent periplasmic (TRAP) transport system.</text>
</comment>
<feature type="transmembrane region" description="Helical" evidence="7">
    <location>
        <begin position="145"/>
        <end position="173"/>
    </location>
</feature>
<comment type="subunit">
    <text evidence="7">The complex comprises the extracytoplasmic solute receptor protein and the two transmembrane proteins.</text>
</comment>
<dbReference type="OrthoDB" id="9796052at2"/>
<protein>
    <recommendedName>
        <fullName evidence="7">TRAP transporter large permease protein</fullName>
    </recommendedName>
</protein>
<dbReference type="Proteomes" id="UP000198749">
    <property type="component" value="Unassembled WGS sequence"/>
</dbReference>
<evidence type="ECO:0000313" key="9">
    <source>
        <dbReference type="EMBL" id="SEQ04246.1"/>
    </source>
</evidence>
<organism evidence="9 10">
    <name type="scientific">Amphritea atlantica</name>
    <dbReference type="NCBI Taxonomy" id="355243"/>
    <lineage>
        <taxon>Bacteria</taxon>
        <taxon>Pseudomonadati</taxon>
        <taxon>Pseudomonadota</taxon>
        <taxon>Gammaproteobacteria</taxon>
        <taxon>Oceanospirillales</taxon>
        <taxon>Oceanospirillaceae</taxon>
        <taxon>Amphritea</taxon>
    </lineage>
</organism>
<sequence>MEISLIGFAALLFLIFARVPLGYAMGIVGVCGFAYVQQVEFGNPRGWDAALNMISQVSFETGLSYSLSVVPLFILMGNFITEAGLSSQLYRASNAFLGHFKGGLALATVVSCGAFSAVCGSSMATAATMSRVAMPSMRKYKYSDGLASGSIAAGGTLGILIPPSVILVVYGMITETDIGLLFIAGLLPGLIGIIFYMAAVSVTVYLKPEAGPAGERSSWAERFIAFRDVWTICLLFLVVMGGIYSGIFTPTEAAGIGASGAFFIALFRRCLTFKRLVETLVSTVRTTAMLFFLVIGAVLFSNFINLAGLPDSLRDAVLGMGLSPIWVIVAIIGIYVLLGCVLESMSMILLTVPVFYPLVQAMGFDLIWFGILVVVVTEISLITPPVGLNVFVLKSVLPDVKLSTIFKGVTPFWIADIVRLLLIATVPAISLILPGMVS</sequence>
<feature type="transmembrane region" description="Helical" evidence="7">
    <location>
        <begin position="324"/>
        <end position="354"/>
    </location>
</feature>
<dbReference type="STRING" id="355243.SAMN03080615_00146"/>
<dbReference type="GO" id="GO:0005886">
    <property type="term" value="C:plasma membrane"/>
    <property type="evidence" value="ECO:0007669"/>
    <property type="project" value="UniProtKB-SubCell"/>
</dbReference>
<dbReference type="InterPro" id="IPR004681">
    <property type="entry name" value="TRAP_DctM"/>
</dbReference>
<feature type="transmembrane region" description="Helical" evidence="7">
    <location>
        <begin position="227"/>
        <end position="247"/>
    </location>
</feature>
<gene>
    <name evidence="9" type="ORF">SAMN03080615_00146</name>
</gene>
<feature type="transmembrane region" description="Helical" evidence="7">
    <location>
        <begin position="57"/>
        <end position="80"/>
    </location>
</feature>
<keyword evidence="4 7" id="KW-0812">Transmembrane</keyword>
<evidence type="ECO:0000256" key="6">
    <source>
        <dbReference type="ARBA" id="ARBA00023136"/>
    </source>
</evidence>
<evidence type="ECO:0000256" key="2">
    <source>
        <dbReference type="ARBA" id="ARBA00022475"/>
    </source>
</evidence>
<evidence type="ECO:0000259" key="8">
    <source>
        <dbReference type="Pfam" id="PF06808"/>
    </source>
</evidence>
<evidence type="ECO:0000313" key="10">
    <source>
        <dbReference type="Proteomes" id="UP000198749"/>
    </source>
</evidence>
<dbReference type="GO" id="GO:0022857">
    <property type="term" value="F:transmembrane transporter activity"/>
    <property type="evidence" value="ECO:0007669"/>
    <property type="project" value="UniProtKB-UniRule"/>
</dbReference>
<evidence type="ECO:0000256" key="4">
    <source>
        <dbReference type="ARBA" id="ARBA00022692"/>
    </source>
</evidence>
<feature type="transmembrane region" description="Helical" evidence="7">
    <location>
        <begin position="412"/>
        <end position="433"/>
    </location>
</feature>
<feature type="transmembrane region" description="Helical" evidence="7">
    <location>
        <begin position="366"/>
        <end position="392"/>
    </location>
</feature>
<feature type="domain" description="TRAP C4-dicarboxylate transport system permease DctM subunit" evidence="8">
    <location>
        <begin position="9"/>
        <end position="429"/>
    </location>
</feature>
<keyword evidence="10" id="KW-1185">Reference proteome</keyword>
<evidence type="ECO:0000256" key="3">
    <source>
        <dbReference type="ARBA" id="ARBA00022519"/>
    </source>
</evidence>
<evidence type="ECO:0000256" key="1">
    <source>
        <dbReference type="ARBA" id="ARBA00004429"/>
    </source>
</evidence>
<evidence type="ECO:0000256" key="7">
    <source>
        <dbReference type="RuleBase" id="RU369079"/>
    </source>
</evidence>